<evidence type="ECO:0000313" key="4">
    <source>
        <dbReference type="EMBL" id="PYH93702.1"/>
    </source>
</evidence>
<evidence type="ECO:0000313" key="5">
    <source>
        <dbReference type="Proteomes" id="UP000247810"/>
    </source>
</evidence>
<dbReference type="InterPro" id="IPR024319">
    <property type="entry name" value="ATPase_expression_mit"/>
</dbReference>
<dbReference type="Pfam" id="PF12921">
    <property type="entry name" value="ATP13"/>
    <property type="match status" value="1"/>
</dbReference>
<comment type="subcellular location">
    <subcellularLocation>
        <location evidence="1">Mitochondrion</location>
    </subcellularLocation>
</comment>
<dbReference type="VEuPathDB" id="FungiDB:BO71DRAFT_327081"/>
<dbReference type="Gene3D" id="1.25.40.10">
    <property type="entry name" value="Tetratricopeptide repeat domain"/>
    <property type="match status" value="1"/>
</dbReference>
<sequence>MDAMLNPRFESLVGSMPSSAFVEALHLLSPAYFIEPHRELYRPIHPWALKVKHYRSLGMLFDDFGHNLAKIVQIRQSAGHVFGLAEYTHLLDCARSMGDGAMGDHVWRAMEDDGVIPDTQCYNHYMEVKVWDTTYTGQEKYRTRVTPFSYRKRGFFTASPGWDGYGTARRSVRKQVVELFDEMTHNGTPGDVTTFVNMILASSRVGHMQGVKNVLKAVWNVDVDTLGLLAQAGVDDSMLPAATPYDRSSPLYPTDHLLFAIAHAFGTNSDLPAALRTLDFISSRYDLPIPETVWLELFERSFVLCRKRFGKDAERNAKGKVPFDSLESMFKTMTNAPFNVRPTMKMRHMLAKVAWDRRRLSVFQHHMRAAYDLLEETRRKRRAARSVLEAYLGTPKNPKLHPSLLQSRTFANAVYTYDLLRLQTTQQKIIMERLARLLVINHFWTGRDNAGWERRLLPRAHEEWQDFIPQNRYALISGGRIKFHGRSSSTWGQRNIGPYRRVPVRHSSFDTHVELNKESFEIEDEFFWEDYLRSAPHLDLTSAPLKRLFGATVEYDEESKAAELDDDEFISPSKDANTLRDGDIVYDTDVYGADEISSYH</sequence>
<evidence type="ECO:0000256" key="3">
    <source>
        <dbReference type="ARBA" id="ARBA00023128"/>
    </source>
</evidence>
<protein>
    <recommendedName>
        <fullName evidence="6">Mitochondrial ATPase expression-domain-containing protein</fullName>
    </recommendedName>
</protein>
<dbReference type="AlphaFoldDB" id="A0A319ERY6"/>
<dbReference type="STRING" id="1448320.A0A319ERY6"/>
<gene>
    <name evidence="4" type="ORF">BO71DRAFT_327081</name>
</gene>
<proteinExistence type="predicted"/>
<dbReference type="Proteomes" id="UP000247810">
    <property type="component" value="Unassembled WGS sequence"/>
</dbReference>
<dbReference type="GO" id="GO:0005739">
    <property type="term" value="C:mitochondrion"/>
    <property type="evidence" value="ECO:0007669"/>
    <property type="project" value="UniProtKB-SubCell"/>
</dbReference>
<reference evidence="4 5" key="1">
    <citation type="submission" date="2018-02" db="EMBL/GenBank/DDBJ databases">
        <title>The genomes of Aspergillus section Nigri reveals drivers in fungal speciation.</title>
        <authorList>
            <consortium name="DOE Joint Genome Institute"/>
            <person name="Vesth T.C."/>
            <person name="Nybo J."/>
            <person name="Theobald S."/>
            <person name="Brandl J."/>
            <person name="Frisvad J.C."/>
            <person name="Nielsen K.F."/>
            <person name="Lyhne E.K."/>
            <person name="Kogle M.E."/>
            <person name="Kuo A."/>
            <person name="Riley R."/>
            <person name="Clum A."/>
            <person name="Nolan M."/>
            <person name="Lipzen A."/>
            <person name="Salamov A."/>
            <person name="Henrissat B."/>
            <person name="Wiebenga A."/>
            <person name="De vries R.P."/>
            <person name="Grigoriev I.V."/>
            <person name="Mortensen U.H."/>
            <person name="Andersen M.R."/>
            <person name="Baker S.E."/>
        </authorList>
    </citation>
    <scope>NUCLEOTIDE SEQUENCE [LARGE SCALE GENOMIC DNA]</scope>
    <source>
        <strain evidence="4 5">CBS 707.79</strain>
    </source>
</reference>
<dbReference type="OrthoDB" id="185373at2759"/>
<dbReference type="InterPro" id="IPR011990">
    <property type="entry name" value="TPR-like_helical_dom_sf"/>
</dbReference>
<evidence type="ECO:0008006" key="6">
    <source>
        <dbReference type="Google" id="ProtNLM"/>
    </source>
</evidence>
<name>A0A319ERY6_9EURO</name>
<dbReference type="EMBL" id="KZ825887">
    <property type="protein sequence ID" value="PYH93702.1"/>
    <property type="molecule type" value="Genomic_DNA"/>
</dbReference>
<keyword evidence="2" id="KW-0809">Transit peptide</keyword>
<keyword evidence="3" id="KW-0496">Mitochondrion</keyword>
<organism evidence="4 5">
    <name type="scientific">Aspergillus ellipticus CBS 707.79</name>
    <dbReference type="NCBI Taxonomy" id="1448320"/>
    <lineage>
        <taxon>Eukaryota</taxon>
        <taxon>Fungi</taxon>
        <taxon>Dikarya</taxon>
        <taxon>Ascomycota</taxon>
        <taxon>Pezizomycotina</taxon>
        <taxon>Eurotiomycetes</taxon>
        <taxon>Eurotiomycetidae</taxon>
        <taxon>Eurotiales</taxon>
        <taxon>Aspergillaceae</taxon>
        <taxon>Aspergillus</taxon>
        <taxon>Aspergillus subgen. Circumdati</taxon>
    </lineage>
</organism>
<evidence type="ECO:0000256" key="2">
    <source>
        <dbReference type="ARBA" id="ARBA00022946"/>
    </source>
</evidence>
<keyword evidence="5" id="KW-1185">Reference proteome</keyword>
<accession>A0A319ERY6</accession>
<evidence type="ECO:0000256" key="1">
    <source>
        <dbReference type="ARBA" id="ARBA00004173"/>
    </source>
</evidence>